<reference evidence="1" key="1">
    <citation type="journal article" date="2020" name="Nature">
        <title>Giant virus diversity and host interactions through global metagenomics.</title>
        <authorList>
            <person name="Schulz F."/>
            <person name="Roux S."/>
            <person name="Paez-Espino D."/>
            <person name="Jungbluth S."/>
            <person name="Walsh D.A."/>
            <person name="Denef V.J."/>
            <person name="McMahon K.D."/>
            <person name="Konstantinidis K.T."/>
            <person name="Eloe-Fadrosh E.A."/>
            <person name="Kyrpides N.C."/>
            <person name="Woyke T."/>
        </authorList>
    </citation>
    <scope>NUCLEOTIDE SEQUENCE</scope>
    <source>
        <strain evidence="1">GVMAG-M-3300021962-46</strain>
    </source>
</reference>
<proteinExistence type="predicted"/>
<accession>A0A6C0CQK6</accession>
<dbReference type="EMBL" id="MN739479">
    <property type="protein sequence ID" value="QHT07146.1"/>
    <property type="molecule type" value="Genomic_DNA"/>
</dbReference>
<name>A0A6C0CQK6_9ZZZZ</name>
<dbReference type="AlphaFoldDB" id="A0A6C0CQK6"/>
<evidence type="ECO:0000313" key="1">
    <source>
        <dbReference type="EMBL" id="QHT07146.1"/>
    </source>
</evidence>
<protein>
    <submittedName>
        <fullName evidence="1">Uncharacterized protein</fullName>
    </submittedName>
</protein>
<organism evidence="1">
    <name type="scientific">viral metagenome</name>
    <dbReference type="NCBI Taxonomy" id="1070528"/>
    <lineage>
        <taxon>unclassified sequences</taxon>
        <taxon>metagenomes</taxon>
        <taxon>organismal metagenomes</taxon>
    </lineage>
</organism>
<sequence>MITTTHQVFNGFDPNNENHIFIIIVLRKILIDLIRLRSYHNHIPNIISFVNAIISNNINMIYEETLQFEQIYLNNNDVFKVHPIELIKLILDKGDTTLDLFRSFLYETQEGNLGDIGCLNSINSWLLTTNLNLYKRIIQLIYS</sequence>